<dbReference type="SUPFAM" id="SSF53850">
    <property type="entry name" value="Periplasmic binding protein-like II"/>
    <property type="match status" value="1"/>
</dbReference>
<dbReference type="InterPro" id="IPR006059">
    <property type="entry name" value="SBP"/>
</dbReference>
<dbReference type="Gene3D" id="3.40.190.10">
    <property type="entry name" value="Periplasmic binding protein-like II"/>
    <property type="match status" value="1"/>
</dbReference>
<dbReference type="CDD" id="cd14748">
    <property type="entry name" value="PBP2_UgpB"/>
    <property type="match status" value="1"/>
</dbReference>
<feature type="chain" id="PRO_5045625585" evidence="4">
    <location>
        <begin position="23"/>
        <end position="422"/>
    </location>
</feature>
<accession>A0ABM8GKI7</accession>
<keyword evidence="2" id="KW-0813">Transport</keyword>
<keyword evidence="6" id="KW-1185">Reference proteome</keyword>
<name>A0ABM8GKI7_9MICO</name>
<reference evidence="6" key="1">
    <citation type="journal article" date="2019" name="Int. J. Syst. Evol. Microbiol.">
        <title>The Global Catalogue of Microorganisms (GCM) 10K type strain sequencing project: providing services to taxonomists for standard genome sequencing and annotation.</title>
        <authorList>
            <consortium name="The Broad Institute Genomics Platform"/>
            <consortium name="The Broad Institute Genome Sequencing Center for Infectious Disease"/>
            <person name="Wu L."/>
            <person name="Ma J."/>
        </authorList>
    </citation>
    <scope>NUCLEOTIDE SEQUENCE [LARGE SCALE GENOMIC DNA]</scope>
    <source>
        <strain evidence="6">NBRC 108728</strain>
    </source>
</reference>
<evidence type="ECO:0000313" key="5">
    <source>
        <dbReference type="EMBL" id="BDZ48892.1"/>
    </source>
</evidence>
<comment type="similarity">
    <text evidence="1">Belongs to the bacterial solute-binding protein 1 family.</text>
</comment>
<evidence type="ECO:0000313" key="6">
    <source>
        <dbReference type="Proteomes" id="UP001321486"/>
    </source>
</evidence>
<dbReference type="PROSITE" id="PS51257">
    <property type="entry name" value="PROKAR_LIPOPROTEIN"/>
    <property type="match status" value="1"/>
</dbReference>
<evidence type="ECO:0000256" key="2">
    <source>
        <dbReference type="ARBA" id="ARBA00022448"/>
    </source>
</evidence>
<keyword evidence="3 4" id="KW-0732">Signal</keyword>
<sequence>MKKLIAVVATAAVAALGLTGCAGSTGASSSSEKVSLTFWHGYTEADGGVLDDIVKKFNASQKNITIKTQTKTWAVIDDTLLPALSSKNGPDIVAMTSDRLPVYAKKHALVDLDDFYAKPSSNTSKLKAEAVSMETVDGKKYGVPSGFVPLSVIYNKTLFAKAGITTFPTTWDEWVSDAKKLTVDSNGDGTPEQYGLVLPDHATVGNGIWPSLFEGNGGSITNAAGTKATIDSKANVETLTYWANAIRQDKISPTGTDGIAADKLFTAGKTAMEVGGPWMAGVATASKIDYGLAAIPAGPKAQAASAIGISLGVTAQTDTAKQQAAEKFLAYFNEKSTATTWSLGSGWPPLRTDVSAADVDSNATVASLTKIAPNTRALLPGVVDSTDVLTAIDTATQKAVAGGDPKQLLGDAQSSIQQALSK</sequence>
<dbReference type="RefSeq" id="WP_286345796.1">
    <property type="nucleotide sequence ID" value="NZ_AP027732.1"/>
</dbReference>
<feature type="signal peptide" evidence="4">
    <location>
        <begin position="1"/>
        <end position="22"/>
    </location>
</feature>
<evidence type="ECO:0000256" key="1">
    <source>
        <dbReference type="ARBA" id="ARBA00008520"/>
    </source>
</evidence>
<dbReference type="Pfam" id="PF13416">
    <property type="entry name" value="SBP_bac_8"/>
    <property type="match status" value="1"/>
</dbReference>
<dbReference type="EMBL" id="AP027732">
    <property type="protein sequence ID" value="BDZ48892.1"/>
    <property type="molecule type" value="Genomic_DNA"/>
</dbReference>
<organism evidence="5 6">
    <name type="scientific">Frondihabitans sucicola</name>
    <dbReference type="NCBI Taxonomy" id="1268041"/>
    <lineage>
        <taxon>Bacteria</taxon>
        <taxon>Bacillati</taxon>
        <taxon>Actinomycetota</taxon>
        <taxon>Actinomycetes</taxon>
        <taxon>Micrococcales</taxon>
        <taxon>Microbacteriaceae</taxon>
        <taxon>Frondihabitans</taxon>
    </lineage>
</organism>
<dbReference type="PANTHER" id="PTHR30061:SF50">
    <property type="entry name" value="MALTOSE_MALTODEXTRIN-BINDING PERIPLASMIC PROTEIN"/>
    <property type="match status" value="1"/>
</dbReference>
<evidence type="ECO:0000256" key="3">
    <source>
        <dbReference type="ARBA" id="ARBA00022729"/>
    </source>
</evidence>
<dbReference type="Proteomes" id="UP001321486">
    <property type="component" value="Chromosome"/>
</dbReference>
<dbReference type="PANTHER" id="PTHR30061">
    <property type="entry name" value="MALTOSE-BINDING PERIPLASMIC PROTEIN"/>
    <property type="match status" value="1"/>
</dbReference>
<proteinExistence type="inferred from homology"/>
<protein>
    <submittedName>
        <fullName evidence="5">ABC transporter substrate-binding protein</fullName>
    </submittedName>
</protein>
<gene>
    <name evidence="5" type="primary">ugpB</name>
    <name evidence="5" type="ORF">GCM10025867_11330</name>
</gene>
<evidence type="ECO:0000256" key="4">
    <source>
        <dbReference type="SAM" id="SignalP"/>
    </source>
</evidence>